<dbReference type="Proteomes" id="UP001342826">
    <property type="component" value="Unassembled WGS sequence"/>
</dbReference>
<proteinExistence type="inferred from homology"/>
<evidence type="ECO:0000256" key="3">
    <source>
        <dbReference type="ARBA" id="ARBA00022692"/>
    </source>
</evidence>
<dbReference type="InterPro" id="IPR002794">
    <property type="entry name" value="DUF92_TMEM19"/>
</dbReference>
<evidence type="ECO:0000256" key="2">
    <source>
        <dbReference type="ARBA" id="ARBA00009012"/>
    </source>
</evidence>
<keyword evidence="5 6" id="KW-0472">Membrane</keyword>
<protein>
    <submittedName>
        <fullName evidence="7">DUF92 domain-containing protein</fullName>
    </submittedName>
</protein>
<keyword evidence="8" id="KW-1185">Reference proteome</keyword>
<feature type="transmembrane region" description="Helical" evidence="6">
    <location>
        <begin position="182"/>
        <end position="200"/>
    </location>
</feature>
<evidence type="ECO:0000313" key="8">
    <source>
        <dbReference type="Proteomes" id="UP001342826"/>
    </source>
</evidence>
<feature type="transmembrane region" description="Helical" evidence="6">
    <location>
        <begin position="152"/>
        <end position="176"/>
    </location>
</feature>
<evidence type="ECO:0000313" key="7">
    <source>
        <dbReference type="EMBL" id="MED4400932.1"/>
    </source>
</evidence>
<comment type="caution">
    <text evidence="7">The sequence shown here is derived from an EMBL/GenBank/DDBJ whole genome shotgun (WGS) entry which is preliminary data.</text>
</comment>
<comment type="subcellular location">
    <subcellularLocation>
        <location evidence="1">Membrane</location>
        <topology evidence="1">Multi-pass membrane protein</topology>
    </subcellularLocation>
</comment>
<feature type="transmembrane region" description="Helical" evidence="6">
    <location>
        <begin position="29"/>
        <end position="55"/>
    </location>
</feature>
<comment type="similarity">
    <text evidence="2">Belongs to the TMEM19 family.</text>
</comment>
<organism evidence="7 8">
    <name type="scientific">Metabacillus fastidiosus</name>
    <dbReference type="NCBI Taxonomy" id="1458"/>
    <lineage>
        <taxon>Bacteria</taxon>
        <taxon>Bacillati</taxon>
        <taxon>Bacillota</taxon>
        <taxon>Bacilli</taxon>
        <taxon>Bacillales</taxon>
        <taxon>Bacillaceae</taxon>
        <taxon>Metabacillus</taxon>
    </lineage>
</organism>
<keyword evidence="3 6" id="KW-0812">Transmembrane</keyword>
<dbReference type="RefSeq" id="WP_082799815.1">
    <property type="nucleotide sequence ID" value="NZ_JARTFQ010000007.1"/>
</dbReference>
<dbReference type="Pfam" id="PF01940">
    <property type="entry name" value="DUF92"/>
    <property type="match status" value="1"/>
</dbReference>
<evidence type="ECO:0000256" key="6">
    <source>
        <dbReference type="SAM" id="Phobius"/>
    </source>
</evidence>
<dbReference type="PANTHER" id="PTHR13353:SF5">
    <property type="entry name" value="TRANSMEMBRANE PROTEIN 19"/>
    <property type="match status" value="1"/>
</dbReference>
<feature type="transmembrane region" description="Helical" evidence="6">
    <location>
        <begin position="235"/>
        <end position="256"/>
    </location>
</feature>
<gene>
    <name evidence="7" type="ORF">P9271_06250</name>
</gene>
<dbReference type="GeneID" id="301139512"/>
<evidence type="ECO:0000256" key="1">
    <source>
        <dbReference type="ARBA" id="ARBA00004141"/>
    </source>
</evidence>
<name>A0ABU6NUW5_9BACI</name>
<evidence type="ECO:0000256" key="4">
    <source>
        <dbReference type="ARBA" id="ARBA00022989"/>
    </source>
</evidence>
<evidence type="ECO:0000256" key="5">
    <source>
        <dbReference type="ARBA" id="ARBA00023136"/>
    </source>
</evidence>
<dbReference type="EMBL" id="JARTFS010000005">
    <property type="protein sequence ID" value="MED4400932.1"/>
    <property type="molecule type" value="Genomic_DNA"/>
</dbReference>
<reference evidence="7 8" key="1">
    <citation type="submission" date="2023-03" db="EMBL/GenBank/DDBJ databases">
        <title>Bacillus Genome Sequencing.</title>
        <authorList>
            <person name="Dunlap C."/>
        </authorList>
    </citation>
    <scope>NUCLEOTIDE SEQUENCE [LARGE SCALE GENOMIC DNA]</scope>
    <source>
        <strain evidence="7 8">NRS-1717</strain>
    </source>
</reference>
<dbReference type="PANTHER" id="PTHR13353">
    <property type="entry name" value="TRANSMEMBRANE PROTEIN 19"/>
    <property type="match status" value="1"/>
</dbReference>
<keyword evidence="4 6" id="KW-1133">Transmembrane helix</keyword>
<sequence length="257" mass="27876">MFDILALLLLFLASLLGWRWRTLSLSGAVAAFIVGSIIYIGFSVKGLILLAVFFVSSSFFSKYKKEEKVSLNEIVAKGDRRDWLQVLANAGVPSLTSLLFVLTKDPVYILAFGTSIAAANSDTWASEIGVLSKSKPFMLLTLKRVEKGTSGAVSLLGTFAALGGAAIIAVSAWLLLPISFHEMIFILLFGFLGNIIDTILGNSFQNKYECTSCSKITERKVHCGNTGKKISRYSFLNNDFVNLLSIILATIGILAIS</sequence>
<accession>A0ABU6NUW5</accession>